<dbReference type="Proteomes" id="UP000467841">
    <property type="component" value="Unassembled WGS sequence"/>
</dbReference>
<protein>
    <recommendedName>
        <fullName evidence="3">Reverse transcriptase domain-containing protein</fullName>
    </recommendedName>
</protein>
<evidence type="ECO:0000313" key="2">
    <source>
        <dbReference type="Proteomes" id="UP000467841"/>
    </source>
</evidence>
<organism evidence="1 2">
    <name type="scientific">Microthlaspi erraticum</name>
    <dbReference type="NCBI Taxonomy" id="1685480"/>
    <lineage>
        <taxon>Eukaryota</taxon>
        <taxon>Viridiplantae</taxon>
        <taxon>Streptophyta</taxon>
        <taxon>Embryophyta</taxon>
        <taxon>Tracheophyta</taxon>
        <taxon>Spermatophyta</taxon>
        <taxon>Magnoliopsida</taxon>
        <taxon>eudicotyledons</taxon>
        <taxon>Gunneridae</taxon>
        <taxon>Pentapetalae</taxon>
        <taxon>rosids</taxon>
        <taxon>malvids</taxon>
        <taxon>Brassicales</taxon>
        <taxon>Brassicaceae</taxon>
        <taxon>Coluteocarpeae</taxon>
        <taxon>Microthlaspi</taxon>
    </lineage>
</organism>
<dbReference type="OrthoDB" id="1932527at2759"/>
<dbReference type="EMBL" id="CACVBM020000111">
    <property type="protein sequence ID" value="CAA7014428.1"/>
    <property type="molecule type" value="Genomic_DNA"/>
</dbReference>
<comment type="caution">
    <text evidence="1">The sequence shown here is derived from an EMBL/GenBank/DDBJ whole genome shotgun (WGS) entry which is preliminary data.</text>
</comment>
<proteinExistence type="predicted"/>
<name>A0A6D2HMN3_9BRAS</name>
<keyword evidence="2" id="KW-1185">Reference proteome</keyword>
<evidence type="ECO:0008006" key="3">
    <source>
        <dbReference type="Google" id="ProtNLM"/>
    </source>
</evidence>
<reference evidence="1" key="1">
    <citation type="submission" date="2020-01" db="EMBL/GenBank/DDBJ databases">
        <authorList>
            <person name="Mishra B."/>
        </authorList>
    </citation>
    <scope>NUCLEOTIDE SEQUENCE [LARGE SCALE GENOMIC DNA]</scope>
</reference>
<evidence type="ECO:0000313" key="1">
    <source>
        <dbReference type="EMBL" id="CAA7014428.1"/>
    </source>
</evidence>
<dbReference type="PANTHER" id="PTHR33116:SF86">
    <property type="entry name" value="REVERSE TRANSCRIPTASE DOMAIN-CONTAINING PROTEIN"/>
    <property type="match status" value="1"/>
</dbReference>
<accession>A0A6D2HMN3</accession>
<dbReference type="AlphaFoldDB" id="A0A6D2HMN3"/>
<dbReference type="PANTHER" id="PTHR33116">
    <property type="entry name" value="REVERSE TRANSCRIPTASE ZINC-BINDING DOMAIN-CONTAINING PROTEIN-RELATED-RELATED"/>
    <property type="match status" value="1"/>
</dbReference>
<sequence length="217" mass="24994">MSKAYDRVEWPFIEALMRKMGFAEKWITWMMRCITSKAEDLKEITGLKVARQVQRFPIYFCDDSLFFARPILLRVGFAETVKEYEGASGQQINFAKSSIQFGHTVDAGVKEEIHQILGIEKIGGVGTYLEYCIGYLWLTKGLSKELVRDRLSQFGMILGFQHLARGRYTVKSGYTIAQEAMEADNMIQFGPDWEHVKESWYTDRSTMYALWYGGGND</sequence>
<gene>
    <name evidence="1" type="ORF">MERR_LOCUS1662</name>
</gene>